<evidence type="ECO:0000256" key="14">
    <source>
        <dbReference type="PROSITE-ProRule" id="PRU00191"/>
    </source>
</evidence>
<proteinExistence type="inferred from homology"/>
<dbReference type="InterPro" id="IPR000980">
    <property type="entry name" value="SH2"/>
</dbReference>
<dbReference type="SUPFAM" id="SSF56112">
    <property type="entry name" value="Protein kinase-like (PK-like)"/>
    <property type="match status" value="1"/>
</dbReference>
<dbReference type="GO" id="GO:0005524">
    <property type="term" value="F:ATP binding"/>
    <property type="evidence" value="ECO:0007669"/>
    <property type="project" value="UniProtKB-UniRule"/>
</dbReference>
<evidence type="ECO:0000256" key="5">
    <source>
        <dbReference type="ARBA" id="ARBA00022679"/>
    </source>
</evidence>
<dbReference type="SUPFAM" id="SSF55550">
    <property type="entry name" value="SH2 domain"/>
    <property type="match status" value="1"/>
</dbReference>
<dbReference type="GO" id="GO:0005886">
    <property type="term" value="C:plasma membrane"/>
    <property type="evidence" value="ECO:0007669"/>
    <property type="project" value="UniProtKB-SubCell"/>
</dbReference>
<feature type="domain" description="Protein kinase" evidence="18">
    <location>
        <begin position="144"/>
        <end position="408"/>
    </location>
</feature>
<evidence type="ECO:0000256" key="2">
    <source>
        <dbReference type="ARBA" id="ARBA00004496"/>
    </source>
</evidence>
<keyword evidence="6 15" id="KW-0547">Nucleotide-binding</keyword>
<keyword evidence="20" id="KW-1185">Reference proteome</keyword>
<dbReference type="InterPro" id="IPR036860">
    <property type="entry name" value="SH2_dom_sf"/>
</dbReference>
<dbReference type="Pfam" id="PF07714">
    <property type="entry name" value="PK_Tyr_Ser-Thr"/>
    <property type="match status" value="1"/>
</dbReference>
<name>A0A8S1EC75_9PELO</name>
<evidence type="ECO:0000256" key="7">
    <source>
        <dbReference type="ARBA" id="ARBA00022777"/>
    </source>
</evidence>
<dbReference type="PROSITE" id="PS50011">
    <property type="entry name" value="PROTEIN_KINASE_DOM"/>
    <property type="match status" value="1"/>
</dbReference>
<feature type="binding site" evidence="15">
    <location>
        <position position="175"/>
    </location>
    <ligand>
        <name>ATP</name>
        <dbReference type="ChEBI" id="CHEBI:30616"/>
    </ligand>
</feature>
<dbReference type="InterPro" id="IPR017441">
    <property type="entry name" value="Protein_kinase_ATP_BS"/>
</dbReference>
<evidence type="ECO:0000256" key="15">
    <source>
        <dbReference type="PROSITE-ProRule" id="PRU10141"/>
    </source>
</evidence>
<gene>
    <name evidence="19" type="ORF">CBOVIS_LOCUS645</name>
</gene>
<dbReference type="PANTHER" id="PTHR24418">
    <property type="entry name" value="TYROSINE-PROTEIN KINASE"/>
    <property type="match status" value="1"/>
</dbReference>
<evidence type="ECO:0000256" key="13">
    <source>
        <dbReference type="ARBA" id="ARBA00061333"/>
    </source>
</evidence>
<protein>
    <recommendedName>
        <fullName evidence="16">Tyrosine-protein kinase</fullName>
        <ecNumber evidence="16">2.7.10.2</ecNumber>
    </recommendedName>
</protein>
<dbReference type="EMBL" id="CADEPM010000001">
    <property type="protein sequence ID" value="CAB3397191.1"/>
    <property type="molecule type" value="Genomic_DNA"/>
</dbReference>
<evidence type="ECO:0000256" key="3">
    <source>
        <dbReference type="ARBA" id="ARBA00022475"/>
    </source>
</evidence>
<dbReference type="InterPro" id="IPR035849">
    <property type="entry name" value="Fes/Fps/Fer_SH2"/>
</dbReference>
<evidence type="ECO:0000256" key="8">
    <source>
        <dbReference type="ARBA" id="ARBA00022840"/>
    </source>
</evidence>
<dbReference type="Pfam" id="PF00017">
    <property type="entry name" value="SH2"/>
    <property type="match status" value="1"/>
</dbReference>
<evidence type="ECO:0000256" key="12">
    <source>
        <dbReference type="ARBA" id="ARBA00051245"/>
    </source>
</evidence>
<dbReference type="PRINTS" id="PR00109">
    <property type="entry name" value="TYRKINASE"/>
</dbReference>
<evidence type="ECO:0000256" key="16">
    <source>
        <dbReference type="RuleBase" id="RU362096"/>
    </source>
</evidence>
<dbReference type="AlphaFoldDB" id="A0A8S1EC75"/>
<comment type="similarity">
    <text evidence="13">Belongs to the protein kinase superfamily. Tyr protein kinase family. Fes/fps subfamily.</text>
</comment>
<keyword evidence="3" id="KW-1003">Cell membrane</keyword>
<keyword evidence="7 16" id="KW-0418">Kinase</keyword>
<dbReference type="CDD" id="cd00192">
    <property type="entry name" value="PTKc"/>
    <property type="match status" value="1"/>
</dbReference>
<evidence type="ECO:0000256" key="4">
    <source>
        <dbReference type="ARBA" id="ARBA00022490"/>
    </source>
</evidence>
<dbReference type="SMART" id="SM00252">
    <property type="entry name" value="SH2"/>
    <property type="match status" value="1"/>
</dbReference>
<dbReference type="InterPro" id="IPR020635">
    <property type="entry name" value="Tyr_kinase_cat_dom"/>
</dbReference>
<evidence type="ECO:0000259" key="17">
    <source>
        <dbReference type="PROSITE" id="PS50001"/>
    </source>
</evidence>
<dbReference type="Gene3D" id="3.30.505.10">
    <property type="entry name" value="SH2 domain"/>
    <property type="match status" value="1"/>
</dbReference>
<dbReference type="EC" id="2.7.10.2" evidence="16"/>
<accession>A0A8S1EC75</accession>
<comment type="subcellular location">
    <subcellularLocation>
        <location evidence="1">Cell membrane</location>
        <topology evidence="1">Peripheral membrane protein</topology>
    </subcellularLocation>
    <subcellularLocation>
        <location evidence="2">Cytoplasm</location>
    </subcellularLocation>
</comment>
<comment type="catalytic activity">
    <reaction evidence="12 16">
        <text>L-tyrosyl-[protein] + ATP = O-phospho-L-tyrosyl-[protein] + ADP + H(+)</text>
        <dbReference type="Rhea" id="RHEA:10596"/>
        <dbReference type="Rhea" id="RHEA-COMP:10136"/>
        <dbReference type="Rhea" id="RHEA-COMP:20101"/>
        <dbReference type="ChEBI" id="CHEBI:15378"/>
        <dbReference type="ChEBI" id="CHEBI:30616"/>
        <dbReference type="ChEBI" id="CHEBI:46858"/>
        <dbReference type="ChEBI" id="CHEBI:61978"/>
        <dbReference type="ChEBI" id="CHEBI:456216"/>
        <dbReference type="EC" id="2.7.10.2"/>
    </reaction>
</comment>
<evidence type="ECO:0000313" key="19">
    <source>
        <dbReference type="EMBL" id="CAB3397191.1"/>
    </source>
</evidence>
<dbReference type="InterPro" id="IPR011009">
    <property type="entry name" value="Kinase-like_dom_sf"/>
</dbReference>
<organism evidence="19 20">
    <name type="scientific">Caenorhabditis bovis</name>
    <dbReference type="NCBI Taxonomy" id="2654633"/>
    <lineage>
        <taxon>Eukaryota</taxon>
        <taxon>Metazoa</taxon>
        <taxon>Ecdysozoa</taxon>
        <taxon>Nematoda</taxon>
        <taxon>Chromadorea</taxon>
        <taxon>Rhabditida</taxon>
        <taxon>Rhabditina</taxon>
        <taxon>Rhabditomorpha</taxon>
        <taxon>Rhabditoidea</taxon>
        <taxon>Rhabditidae</taxon>
        <taxon>Peloderinae</taxon>
        <taxon>Caenorhabditis</taxon>
    </lineage>
</organism>
<evidence type="ECO:0000256" key="1">
    <source>
        <dbReference type="ARBA" id="ARBA00004202"/>
    </source>
</evidence>
<keyword evidence="4" id="KW-0963">Cytoplasm</keyword>
<comment type="caution">
    <text evidence="19">The sequence shown here is derived from an EMBL/GenBank/DDBJ whole genome shotgun (WGS) entry which is preliminary data.</text>
</comment>
<evidence type="ECO:0000256" key="6">
    <source>
        <dbReference type="ARBA" id="ARBA00022741"/>
    </source>
</evidence>
<dbReference type="GO" id="GO:0005737">
    <property type="term" value="C:cytoplasm"/>
    <property type="evidence" value="ECO:0007669"/>
    <property type="project" value="UniProtKB-SubCell"/>
</dbReference>
<reference evidence="19 20" key="1">
    <citation type="submission" date="2020-04" db="EMBL/GenBank/DDBJ databases">
        <authorList>
            <person name="Laetsch R D."/>
            <person name="Stevens L."/>
            <person name="Kumar S."/>
            <person name="Blaxter L. M."/>
        </authorList>
    </citation>
    <scope>NUCLEOTIDE SEQUENCE [LARGE SCALE GENOMIC DNA]</scope>
</reference>
<dbReference type="PROSITE" id="PS00109">
    <property type="entry name" value="PROTEIN_KINASE_TYR"/>
    <property type="match status" value="1"/>
</dbReference>
<dbReference type="InterPro" id="IPR000719">
    <property type="entry name" value="Prot_kinase_dom"/>
</dbReference>
<dbReference type="Gene3D" id="1.10.510.10">
    <property type="entry name" value="Transferase(Phosphotransferase) domain 1"/>
    <property type="match status" value="1"/>
</dbReference>
<dbReference type="FunFam" id="3.30.200.20:FF:000194">
    <property type="entry name" value="protein-tyrosine kinase 2-beta isoform X1"/>
    <property type="match status" value="1"/>
</dbReference>
<keyword evidence="10" id="KW-0472">Membrane</keyword>
<feature type="domain" description="SH2" evidence="17">
    <location>
        <begin position="39"/>
        <end position="132"/>
    </location>
</feature>
<dbReference type="CDD" id="cd10361">
    <property type="entry name" value="SH2_Fps_family"/>
    <property type="match status" value="1"/>
</dbReference>
<evidence type="ECO:0000313" key="20">
    <source>
        <dbReference type="Proteomes" id="UP000494206"/>
    </source>
</evidence>
<dbReference type="OrthoDB" id="535945at2759"/>
<dbReference type="InterPro" id="IPR050198">
    <property type="entry name" value="Non-receptor_tyrosine_kinases"/>
</dbReference>
<keyword evidence="9 14" id="KW-0727">SH2 domain</keyword>
<keyword evidence="8 15" id="KW-0067">ATP-binding</keyword>
<evidence type="ECO:0000256" key="10">
    <source>
        <dbReference type="ARBA" id="ARBA00023136"/>
    </source>
</evidence>
<dbReference type="PROSITE" id="PS50001">
    <property type="entry name" value="SH2"/>
    <property type="match status" value="1"/>
</dbReference>
<evidence type="ECO:0000259" key="18">
    <source>
        <dbReference type="PROSITE" id="PS50011"/>
    </source>
</evidence>
<dbReference type="InterPro" id="IPR008266">
    <property type="entry name" value="Tyr_kinase_AS"/>
</dbReference>
<dbReference type="Proteomes" id="UP000494206">
    <property type="component" value="Unassembled WGS sequence"/>
</dbReference>
<evidence type="ECO:0000256" key="9">
    <source>
        <dbReference type="ARBA" id="ARBA00022999"/>
    </source>
</evidence>
<dbReference type="PROSITE" id="PS00107">
    <property type="entry name" value="PROTEIN_KINASE_ATP"/>
    <property type="match status" value="1"/>
</dbReference>
<keyword evidence="5 16" id="KW-0808">Transferase</keyword>
<keyword evidence="11 16" id="KW-0829">Tyrosine-protein kinase</keyword>
<evidence type="ECO:0000256" key="11">
    <source>
        <dbReference type="ARBA" id="ARBA00023137"/>
    </source>
</evidence>
<dbReference type="SMART" id="SM00219">
    <property type="entry name" value="TyrKc"/>
    <property type="match status" value="1"/>
</dbReference>
<sequence>MSTNKDKQAVKNRKDLSDAGTSWIESGVNMKPTHEDMDWYHGLLPRADINKLLENDGDFLVRTTHKDKDGLTIILSVKWNGKCHHYPCVELPDGTILVDDKRFDSVLDMITSLKTKKTPVSKEVGAILINPIMKQEWELRHDQISLGKMLGEGAFGGVYRATMYHKGRKIPVAVKVSKGNTKMSTKSMIEEVCKEARIMRKYQHPNIVNFYGVCVEREPIMLVMELANMGALDSYLQNEKNNVTLRDKMRFSLDAAKGLEYLHQHGCIHRDVAARNFLVHKCSVKISDFGLSKQLSDHAHKYKLKDLHQKLPIRWLAPEVMASATYTFKSDVFSFGILLWEIFMDGAIPYPGMTLAEVSREVRKGYRMEPPDRMPTFVRTVMINQCFPNNPEDRGNMTEIRNAIENMLEGRISAFQNMRSVYYRT</sequence>
<dbReference type="GO" id="GO:0004715">
    <property type="term" value="F:non-membrane spanning protein tyrosine kinase activity"/>
    <property type="evidence" value="ECO:0007669"/>
    <property type="project" value="UniProtKB-EC"/>
</dbReference>
<dbReference type="InterPro" id="IPR001245">
    <property type="entry name" value="Ser-Thr/Tyr_kinase_cat_dom"/>
</dbReference>